<dbReference type="GO" id="GO:0005886">
    <property type="term" value="C:plasma membrane"/>
    <property type="evidence" value="ECO:0007669"/>
    <property type="project" value="UniProtKB-SubCell"/>
</dbReference>
<dbReference type="Proteomes" id="UP000198741">
    <property type="component" value="Chromosome I"/>
</dbReference>
<dbReference type="Pfam" id="PF03631">
    <property type="entry name" value="Virul_fac_BrkB"/>
    <property type="match status" value="1"/>
</dbReference>
<evidence type="ECO:0000256" key="6">
    <source>
        <dbReference type="SAM" id="Phobius"/>
    </source>
</evidence>
<dbReference type="InterPro" id="IPR017039">
    <property type="entry name" value="Virul_fac_BrkB"/>
</dbReference>
<protein>
    <submittedName>
        <fullName evidence="7">Membrane protein</fullName>
    </submittedName>
</protein>
<dbReference type="NCBIfam" id="TIGR00766">
    <property type="entry name" value="inner membrane protein YhjD"/>
    <property type="match status" value="1"/>
</dbReference>
<proteinExistence type="predicted"/>
<gene>
    <name evidence="7" type="ORF">SAMN04515671_2657</name>
</gene>
<evidence type="ECO:0000256" key="2">
    <source>
        <dbReference type="ARBA" id="ARBA00022475"/>
    </source>
</evidence>
<evidence type="ECO:0000256" key="5">
    <source>
        <dbReference type="ARBA" id="ARBA00023136"/>
    </source>
</evidence>
<dbReference type="AlphaFoldDB" id="A0A1H0P7C7"/>
<dbReference type="STRING" id="1090615.SAMN04515671_2657"/>
<keyword evidence="4 6" id="KW-1133">Transmembrane helix</keyword>
<sequence>MTTRTDLRGVDLKKESEPAAGMAVRVRQLVVRIKSRKGVRHLTRAAARFGERLGSQFAAAITYFSFLSLVPILMVAFSAAGFVLSSRPDLLAKLQAEVTKQIPGDLSSTISGALDQAVGARFTVGIIGLVLALYSGIGWMGNVRQAVQAQWRPDFDDNQEIAAEGFAKTLFRNLWMLAGLGLALVVSLALSSIGGSLTHTVARLVGLDGQAWFTPVITVAAWVLAIAADVLIFLWVYSVLPPKHMKAPRKALIRGSIIAAAGFEVLKFALTTILPGALSGGATGKVFGPIIGLLAFFNLVATLVLFVAAWISTSEGGPHRAFDDKDEPEVLEPAVVVHEVISKPKLIGFVGVGAILGIGWSRRRR</sequence>
<evidence type="ECO:0000256" key="1">
    <source>
        <dbReference type="ARBA" id="ARBA00004651"/>
    </source>
</evidence>
<keyword evidence="8" id="KW-1185">Reference proteome</keyword>
<dbReference type="RefSeq" id="WP_090476531.1">
    <property type="nucleotide sequence ID" value="NZ_LT629710.1"/>
</dbReference>
<feature type="transmembrane region" description="Helical" evidence="6">
    <location>
        <begin position="122"/>
        <end position="142"/>
    </location>
</feature>
<dbReference type="PANTHER" id="PTHR30213:SF1">
    <property type="entry name" value="INNER MEMBRANE PROTEIN YHJD"/>
    <property type="match status" value="1"/>
</dbReference>
<accession>A0A1H0P7C7</accession>
<dbReference type="EMBL" id="LT629710">
    <property type="protein sequence ID" value="SDP00997.1"/>
    <property type="molecule type" value="Genomic_DNA"/>
</dbReference>
<keyword evidence="3 6" id="KW-0812">Transmembrane</keyword>
<feature type="transmembrane region" description="Helical" evidence="6">
    <location>
        <begin position="286"/>
        <end position="311"/>
    </location>
</feature>
<keyword evidence="5 6" id="KW-0472">Membrane</keyword>
<comment type="subcellular location">
    <subcellularLocation>
        <location evidence="1">Cell membrane</location>
        <topology evidence="1">Multi-pass membrane protein</topology>
    </subcellularLocation>
</comment>
<dbReference type="OrthoDB" id="4127374at2"/>
<feature type="transmembrane region" description="Helical" evidence="6">
    <location>
        <begin position="174"/>
        <end position="193"/>
    </location>
</feature>
<evidence type="ECO:0000313" key="8">
    <source>
        <dbReference type="Proteomes" id="UP000198741"/>
    </source>
</evidence>
<feature type="transmembrane region" description="Helical" evidence="6">
    <location>
        <begin position="252"/>
        <end position="274"/>
    </location>
</feature>
<name>A0A1H0P7C7_9ACTN</name>
<reference evidence="7 8" key="1">
    <citation type="submission" date="2016-10" db="EMBL/GenBank/DDBJ databases">
        <authorList>
            <person name="de Groot N.N."/>
        </authorList>
    </citation>
    <scope>NUCLEOTIDE SEQUENCE [LARGE SCALE GENOMIC DNA]</scope>
    <source>
        <strain evidence="8">P4-7,KCTC 19426,CECT 7604</strain>
    </source>
</reference>
<dbReference type="InterPro" id="IPR005274">
    <property type="entry name" value="IM_pro_YhjD"/>
</dbReference>
<keyword evidence="2" id="KW-1003">Cell membrane</keyword>
<evidence type="ECO:0000256" key="4">
    <source>
        <dbReference type="ARBA" id="ARBA00022989"/>
    </source>
</evidence>
<feature type="transmembrane region" description="Helical" evidence="6">
    <location>
        <begin position="213"/>
        <end position="240"/>
    </location>
</feature>
<evidence type="ECO:0000313" key="7">
    <source>
        <dbReference type="EMBL" id="SDP00997.1"/>
    </source>
</evidence>
<feature type="transmembrane region" description="Helical" evidence="6">
    <location>
        <begin position="57"/>
        <end position="84"/>
    </location>
</feature>
<dbReference type="PANTHER" id="PTHR30213">
    <property type="entry name" value="INNER MEMBRANE PROTEIN YHJD"/>
    <property type="match status" value="1"/>
</dbReference>
<organism evidence="7 8">
    <name type="scientific">Nakamurella panacisegetis</name>
    <dbReference type="NCBI Taxonomy" id="1090615"/>
    <lineage>
        <taxon>Bacteria</taxon>
        <taxon>Bacillati</taxon>
        <taxon>Actinomycetota</taxon>
        <taxon>Actinomycetes</taxon>
        <taxon>Nakamurellales</taxon>
        <taxon>Nakamurellaceae</taxon>
        <taxon>Nakamurella</taxon>
    </lineage>
</organism>
<evidence type="ECO:0000256" key="3">
    <source>
        <dbReference type="ARBA" id="ARBA00022692"/>
    </source>
</evidence>